<evidence type="ECO:0000313" key="9">
    <source>
        <dbReference type="Proteomes" id="UP000189137"/>
    </source>
</evidence>
<evidence type="ECO:0000313" key="7">
    <source>
        <dbReference type="EMBL" id="VFD32933.1"/>
    </source>
</evidence>
<dbReference type="Proteomes" id="UP000878956">
    <property type="component" value="Unassembled WGS sequence"/>
</dbReference>
<dbReference type="Proteomes" id="UP000879542">
    <property type="component" value="Unassembled WGS sequence"/>
</dbReference>
<dbReference type="EMBL" id="LK932360">
    <property type="protein sequence ID" value="CDS84073.1"/>
    <property type="molecule type" value="Genomic_DNA"/>
</dbReference>
<proteinExistence type="predicted"/>
<dbReference type="EMBL" id="LK933149">
    <property type="protein sequence ID" value="CDT43122.1"/>
    <property type="molecule type" value="Genomic_DNA"/>
</dbReference>
<dbReference type="KEGG" id="pdf:CD630DERM_16940"/>
<evidence type="ECO:0000313" key="2">
    <source>
        <dbReference type="EMBL" id="CDS87426.1"/>
    </source>
</evidence>
<dbReference type="RefSeq" id="WP_003430160.1">
    <property type="nucleotide sequence ID" value="NZ_AP025558.1"/>
</dbReference>
<dbReference type="EMBL" id="DAEPXK010000027">
    <property type="protein sequence ID" value="HBH1542990.1"/>
    <property type="molecule type" value="Genomic_DNA"/>
</dbReference>
<dbReference type="Proteomes" id="UP000189137">
    <property type="component" value="Unassembled WGS sequence"/>
</dbReference>
<dbReference type="OMA" id="YDKSTKI"/>
<dbReference type="Proteomes" id="UP000372533">
    <property type="component" value="Unassembled WGS sequence"/>
</dbReference>
<reference evidence="4" key="4">
    <citation type="submission" date="2021-06" db="EMBL/GenBank/DDBJ databases">
        <authorList>
            <consortium name="NCBI Pathogen Detection Project"/>
        </authorList>
    </citation>
    <scope>NUCLEOTIDE SEQUENCE</scope>
    <source>
        <strain evidence="5">Clostridioides</strain>
        <strain evidence="4">HN1000</strain>
    </source>
</reference>
<protein>
    <submittedName>
        <fullName evidence="3">Uncharacterized protein</fullName>
    </submittedName>
</protein>
<evidence type="ECO:0000313" key="10">
    <source>
        <dbReference type="Proteomes" id="UP000372533"/>
    </source>
</evidence>
<evidence type="ECO:0000313" key="6">
    <source>
        <dbReference type="EMBL" id="SJS15301.1"/>
    </source>
</evidence>
<dbReference type="EMBL" id="LK932516">
    <property type="protein sequence ID" value="CDS87426.1"/>
    <property type="molecule type" value="Genomic_DNA"/>
</dbReference>
<dbReference type="PATRIC" id="fig|1496.1371.peg.3536"/>
<reference evidence="8 10" key="3">
    <citation type="submission" date="2019-04" db="EMBL/GenBank/DDBJ databases">
        <authorList>
            <consortium name="Pathogen Informatics"/>
        </authorList>
    </citation>
    <scope>NUCLEOTIDE SEQUENCE [LARGE SCALE GENOMIC DNA]</scope>
    <source>
        <strain evidence="7">Clo34</strain>
        <strain evidence="11">clo34</strain>
        <strain evidence="10">tl291</strain>
        <strain evidence="8">Tl291</strain>
        <strain evidence="6 9">VRECD0157</strain>
    </source>
</reference>
<dbReference type="EMBL" id="FUPS01000004">
    <property type="protein sequence ID" value="SJS15301.1"/>
    <property type="molecule type" value="Genomic_DNA"/>
</dbReference>
<dbReference type="EMBL" id="CAAJVP010000001">
    <property type="protein sequence ID" value="VHX92563.1"/>
    <property type="molecule type" value="Genomic_DNA"/>
</dbReference>
<evidence type="ECO:0000313" key="11">
    <source>
        <dbReference type="Proteomes" id="UP000411588"/>
    </source>
</evidence>
<evidence type="ECO:0000313" key="4">
    <source>
        <dbReference type="EMBL" id="HBH1542990.1"/>
    </source>
</evidence>
<evidence type="ECO:0000313" key="5">
    <source>
        <dbReference type="EMBL" id="HBH2619447.1"/>
    </source>
</evidence>
<organism evidence="3">
    <name type="scientific">Clostridioides difficile</name>
    <name type="common">Peptoclostridium difficile</name>
    <dbReference type="NCBI Taxonomy" id="1496"/>
    <lineage>
        <taxon>Bacteria</taxon>
        <taxon>Bacillati</taxon>
        <taxon>Bacillota</taxon>
        <taxon>Clostridia</taxon>
        <taxon>Peptostreptococcales</taxon>
        <taxon>Peptostreptococcaceae</taxon>
        <taxon>Clostridioides</taxon>
    </lineage>
</organism>
<name>A0A031WJ05_CLODI</name>
<reference evidence="4" key="2">
    <citation type="journal article" date="2018" name="Genome Biol.">
        <title>SKESA: strategic k-mer extension for scrupulous assemblies.</title>
        <authorList>
            <person name="Souvorov A."/>
            <person name="Agarwala R."/>
            <person name="Lipman D.J."/>
        </authorList>
    </citation>
    <scope>NUCLEOTIDE SEQUENCE</scope>
    <source>
        <strain evidence="5">Clostridioides</strain>
        <strain evidence="4">HN1000</strain>
    </source>
</reference>
<dbReference type="EMBL" id="DAEQIJ010000004">
    <property type="protein sequence ID" value="HBH2619447.1"/>
    <property type="molecule type" value="Genomic_DNA"/>
</dbReference>
<evidence type="ECO:0000313" key="3">
    <source>
        <dbReference type="EMBL" id="CDT43122.1"/>
    </source>
</evidence>
<dbReference type="GeneID" id="66354106"/>
<dbReference type="EMBL" id="CAADAN010000008">
    <property type="protein sequence ID" value="VFD32933.1"/>
    <property type="molecule type" value="Genomic_DNA"/>
</dbReference>
<evidence type="ECO:0000313" key="8">
    <source>
        <dbReference type="EMBL" id="VHX92563.1"/>
    </source>
</evidence>
<gene>
    <name evidence="3" type="ORF">BN1095_470138</name>
    <name evidence="2" type="ORF">BN1096_620031</name>
    <name evidence="1" type="ORF">BN1097_250031</name>
    <name evidence="4" type="ORF">KRM00_002494</name>
    <name evidence="5" type="ORF">KRQ00_001185</name>
    <name evidence="8" type="ORF">SAMEA1402366_00138</name>
    <name evidence="7" type="ORF">SAMEA1402399_02320</name>
    <name evidence="6" type="ORF">SAMEA3375112_01346</name>
</gene>
<sequence length="151" mass="17576">MNINTVQGDSIEVLLRQLGATRISKVSSTLYFIKFDLGDGWEISYTYNINAKDQYFLQRIEPYPIGRGLFNDEYEIVSFISKDLKKFLNAKNSSNFKTFVEVTRKVNSIIDNVEELFLNYNVDGDDLKTLNKELNDILNDIDYIEKHTKKI</sequence>
<dbReference type="Proteomes" id="UP000411588">
    <property type="component" value="Unassembled WGS sequence"/>
</dbReference>
<reference evidence="3" key="1">
    <citation type="submission" date="2014-07" db="EMBL/GenBank/DDBJ databases">
        <authorList>
            <person name="Monot Marc"/>
        </authorList>
    </citation>
    <scope>NUCLEOTIDE SEQUENCE</scope>
    <source>
        <strain evidence="3">7032989</strain>
        <strain evidence="1">7032994</strain>
    </source>
</reference>
<dbReference type="AlphaFoldDB" id="A0A031WJ05"/>
<evidence type="ECO:0000313" key="1">
    <source>
        <dbReference type="EMBL" id="CDS84073.1"/>
    </source>
</evidence>
<accession>A0A031WJ05</accession>